<dbReference type="PANTHER" id="PTHR22803">
    <property type="entry name" value="MANNOSE, PHOSPHOLIPASE, LECTIN RECEPTOR RELATED"/>
    <property type="match status" value="1"/>
</dbReference>
<keyword evidence="4" id="KW-1185">Reference proteome</keyword>
<comment type="caution">
    <text evidence="3">The sequence shown here is derived from an EMBL/GenBank/DDBJ whole genome shotgun (WGS) entry which is preliminary data.</text>
</comment>
<dbReference type="AlphaFoldDB" id="A0A512AU55"/>
<dbReference type="PROSITE" id="PS50041">
    <property type="entry name" value="C_TYPE_LECTIN_2"/>
    <property type="match status" value="1"/>
</dbReference>
<dbReference type="Proteomes" id="UP000321532">
    <property type="component" value="Unassembled WGS sequence"/>
</dbReference>
<gene>
    <name evidence="3" type="ORF">AAE02nite_08980</name>
</gene>
<protein>
    <recommendedName>
        <fullName evidence="2">C-type lectin domain-containing protein</fullName>
    </recommendedName>
</protein>
<feature type="domain" description="C-type lectin" evidence="2">
    <location>
        <begin position="114"/>
        <end position="230"/>
    </location>
</feature>
<dbReference type="NCBIfam" id="TIGR04183">
    <property type="entry name" value="Por_Secre_tail"/>
    <property type="match status" value="1"/>
</dbReference>
<dbReference type="EMBL" id="BJYS01000004">
    <property type="protein sequence ID" value="GEO03234.1"/>
    <property type="molecule type" value="Genomic_DNA"/>
</dbReference>
<name>A0A512AU55_9BACT</name>
<dbReference type="InterPro" id="IPR026444">
    <property type="entry name" value="Secre_tail"/>
</dbReference>
<dbReference type="Pfam" id="PF00059">
    <property type="entry name" value="Lectin_C"/>
    <property type="match status" value="1"/>
</dbReference>
<dbReference type="CDD" id="cd00146">
    <property type="entry name" value="PKD"/>
    <property type="match status" value="1"/>
</dbReference>
<reference evidence="3 4" key="1">
    <citation type="submission" date="2019-07" db="EMBL/GenBank/DDBJ databases">
        <title>Whole genome shotgun sequence of Adhaeribacter aerolatus NBRC 106133.</title>
        <authorList>
            <person name="Hosoyama A."/>
            <person name="Uohara A."/>
            <person name="Ohji S."/>
            <person name="Ichikawa N."/>
        </authorList>
    </citation>
    <scope>NUCLEOTIDE SEQUENCE [LARGE SCALE GENOMIC DNA]</scope>
    <source>
        <strain evidence="3 4">NBRC 106133</strain>
    </source>
</reference>
<keyword evidence="1" id="KW-0732">Signal</keyword>
<evidence type="ECO:0000313" key="3">
    <source>
        <dbReference type="EMBL" id="GEO03234.1"/>
    </source>
</evidence>
<sequence length="618" mass="65290">MKITTKCLFSLFLLFLLCYGAHAQSFCVQVANNDQIGPVNNNNNLSFSLAALTGNDAEALALESFTQPASGTLTFDAATQMFTYTPDPGSSGPMTFTYTLTREPDTRLGAPLMINGEAHYYEQVQVQPNITWQDAMAQAASKSYNGQKGYLATVISAQENEHIRQMLQNASLGVRAWLGGSDAAQEGTWQWVTGPEAGMPFTYSNWTPGEPNNVGDEDYLMLDVTGQWNDLSNSGNPAAGFAPNIFFVEYGSSENCAAGLTAAVSIMVNEPIPNEGNGCNLALTTTTMQAEPWWPMWGVMNGAGSIDLTVTGGTAPYTYKWNAGVTTQDVSAASPGLYTVTVTDATGCSAMTSVYVGQKNNPMILTSSHIDATAGGGMDGSVNLSVIGGTGPYTFMWSNGATTEDLTMVAAGTYTVTVTDAMGKQAMTSVMVGERGAPLTLSVAHQNVMRAGGYGSIDLSIMGGVMPYSIQWNAGSRNEDLPQVTPGMYMVTVTDATGATATASVNVSGFGMPAIAGRRGEPGQEISLNPVKAAGLLAYPNPATDRATVSFNLAAGGNYTLDLYDIRGAKVKTIASGKGQPDEQLSVELNAPDQAKGVYLIRLVTDKEVLTKRILFKR</sequence>
<dbReference type="Gene3D" id="2.60.40.3440">
    <property type="match status" value="1"/>
</dbReference>
<dbReference type="Pfam" id="PF13573">
    <property type="entry name" value="SprB"/>
    <property type="match status" value="2"/>
</dbReference>
<dbReference type="Gene3D" id="3.10.100.10">
    <property type="entry name" value="Mannose-Binding Protein A, subunit A"/>
    <property type="match status" value="1"/>
</dbReference>
<feature type="signal peptide" evidence="1">
    <location>
        <begin position="1"/>
        <end position="23"/>
    </location>
</feature>
<dbReference type="Pfam" id="PF18962">
    <property type="entry name" value="Por_Secre_tail"/>
    <property type="match status" value="1"/>
</dbReference>
<dbReference type="OrthoDB" id="861786at2"/>
<dbReference type="Pfam" id="PF17963">
    <property type="entry name" value="Big_9"/>
    <property type="match status" value="1"/>
</dbReference>
<dbReference type="RefSeq" id="WP_146895338.1">
    <property type="nucleotide sequence ID" value="NZ_BJYS01000004.1"/>
</dbReference>
<dbReference type="InterPro" id="IPR025667">
    <property type="entry name" value="SprB_repeat"/>
</dbReference>
<evidence type="ECO:0000313" key="4">
    <source>
        <dbReference type="Proteomes" id="UP000321532"/>
    </source>
</evidence>
<evidence type="ECO:0000259" key="2">
    <source>
        <dbReference type="PROSITE" id="PS50041"/>
    </source>
</evidence>
<evidence type="ECO:0000256" key="1">
    <source>
        <dbReference type="SAM" id="SignalP"/>
    </source>
</evidence>
<accession>A0A512AU55</accession>
<dbReference type="InterPro" id="IPR001304">
    <property type="entry name" value="C-type_lectin-like"/>
</dbReference>
<dbReference type="SUPFAM" id="SSF56436">
    <property type="entry name" value="C-type lectin-like"/>
    <property type="match status" value="1"/>
</dbReference>
<dbReference type="SMART" id="SM00034">
    <property type="entry name" value="CLECT"/>
    <property type="match status" value="1"/>
</dbReference>
<dbReference type="CDD" id="cd03603">
    <property type="entry name" value="CLECT_VCBS"/>
    <property type="match status" value="1"/>
</dbReference>
<dbReference type="InterPro" id="IPR034007">
    <property type="entry name" value="CTLD_bac"/>
</dbReference>
<dbReference type="InterPro" id="IPR016187">
    <property type="entry name" value="CTDL_fold"/>
</dbReference>
<feature type="chain" id="PRO_5022213670" description="C-type lectin domain-containing protein" evidence="1">
    <location>
        <begin position="24"/>
        <end position="618"/>
    </location>
</feature>
<proteinExistence type="predicted"/>
<dbReference type="Gene3D" id="2.60.40.740">
    <property type="match status" value="2"/>
</dbReference>
<organism evidence="3 4">
    <name type="scientific">Adhaeribacter aerolatus</name>
    <dbReference type="NCBI Taxonomy" id="670289"/>
    <lineage>
        <taxon>Bacteria</taxon>
        <taxon>Pseudomonadati</taxon>
        <taxon>Bacteroidota</taxon>
        <taxon>Cytophagia</taxon>
        <taxon>Cytophagales</taxon>
        <taxon>Hymenobacteraceae</taxon>
        <taxon>Adhaeribacter</taxon>
    </lineage>
</organism>
<dbReference type="InterPro" id="IPR016186">
    <property type="entry name" value="C-type_lectin-like/link_sf"/>
</dbReference>
<dbReference type="InterPro" id="IPR050111">
    <property type="entry name" value="C-type_lectin/snaclec_domain"/>
</dbReference>